<dbReference type="InterPro" id="IPR000719">
    <property type="entry name" value="Prot_kinase_dom"/>
</dbReference>
<dbReference type="CDD" id="cd00063">
    <property type="entry name" value="FN3"/>
    <property type="match status" value="2"/>
</dbReference>
<feature type="compositionally biased region" description="Polar residues" evidence="6">
    <location>
        <begin position="952"/>
        <end position="965"/>
    </location>
</feature>
<feature type="domain" description="Ig-like" evidence="8">
    <location>
        <begin position="67"/>
        <end position="159"/>
    </location>
</feature>
<feature type="compositionally biased region" description="Basic and acidic residues" evidence="6">
    <location>
        <begin position="1361"/>
        <end position="1376"/>
    </location>
</feature>
<accession>A0A7E4UT80</accession>
<feature type="domain" description="Ig-like" evidence="8">
    <location>
        <begin position="1553"/>
        <end position="1656"/>
    </location>
</feature>
<protein>
    <submittedName>
        <fullName evidence="11">Immunoglobulin I-set domain protein</fullName>
    </submittedName>
</protein>
<dbReference type="FunFam" id="2.60.40.10:FF:000107">
    <property type="entry name" value="Myosin, light chain kinase a"/>
    <property type="match status" value="1"/>
</dbReference>
<keyword evidence="3" id="KW-0677">Repeat</keyword>
<dbReference type="GO" id="GO:0004672">
    <property type="term" value="F:protein kinase activity"/>
    <property type="evidence" value="ECO:0007669"/>
    <property type="project" value="InterPro"/>
</dbReference>
<dbReference type="SUPFAM" id="SSF48726">
    <property type="entry name" value="Immunoglobulin"/>
    <property type="match status" value="5"/>
</dbReference>
<dbReference type="InterPro" id="IPR003961">
    <property type="entry name" value="FN3_dom"/>
</dbReference>
<feature type="domain" description="Protein kinase" evidence="7">
    <location>
        <begin position="1834"/>
        <end position="2092"/>
    </location>
</feature>
<dbReference type="InterPro" id="IPR011009">
    <property type="entry name" value="Kinase-like_dom_sf"/>
</dbReference>
<feature type="region of interest" description="Disordered" evidence="6">
    <location>
        <begin position="952"/>
        <end position="972"/>
    </location>
</feature>
<keyword evidence="10" id="KW-1185">Reference proteome</keyword>
<feature type="region of interest" description="Disordered" evidence="6">
    <location>
        <begin position="985"/>
        <end position="1096"/>
    </location>
</feature>
<evidence type="ECO:0000313" key="10">
    <source>
        <dbReference type="Proteomes" id="UP000492821"/>
    </source>
</evidence>
<dbReference type="PROSITE" id="PS50853">
    <property type="entry name" value="FN3"/>
    <property type="match status" value="2"/>
</dbReference>
<feature type="compositionally biased region" description="Basic residues" evidence="6">
    <location>
        <begin position="1238"/>
        <end position="1248"/>
    </location>
</feature>
<evidence type="ECO:0000256" key="2">
    <source>
        <dbReference type="ARBA" id="ARBA00006692"/>
    </source>
</evidence>
<dbReference type="GO" id="GO:0005524">
    <property type="term" value="F:ATP binding"/>
    <property type="evidence" value="ECO:0007669"/>
    <property type="project" value="InterPro"/>
</dbReference>
<feature type="compositionally biased region" description="Basic and acidic residues" evidence="6">
    <location>
        <begin position="1025"/>
        <end position="1053"/>
    </location>
</feature>
<feature type="domain" description="Protein kinase" evidence="7">
    <location>
        <begin position="623"/>
        <end position="910"/>
    </location>
</feature>
<dbReference type="SMART" id="SM00060">
    <property type="entry name" value="FN3"/>
    <property type="match status" value="2"/>
</dbReference>
<name>A0A7E4UT80_PANRE</name>
<keyword evidence="5" id="KW-0393">Immunoglobulin domain</keyword>
<dbReference type="PANTHER" id="PTHR47633:SF4">
    <property type="entry name" value="MYOPALLADIN ISOFORM X1"/>
    <property type="match status" value="1"/>
</dbReference>
<sequence>MKAHKNWNSAVSWKMPKDWTMENQSENNSLQQFTLINEGDTNDAHCDRRPITTGIEVNGGPPEESKPRIRRGLYPMSIHQGNPVEFQVVATGWPTPTVKWFKNGEELKSDGAEGRTSIWTDERGVHHAVIIDVRPDDEADYSVVASNPLGEARTEGPLSVIRPRHPLENGDDANGHATAHPPGFIRQLKNKHVFTHMPTIFDCLVVGTPPPTVDWYHDGKKISPDGRTKIQVAGGGSHALIILDTKVEDAGEYVAIARNSSGTAQSSAILDVTVPHLDNIKFDGSIDVTPYLTEEYGFKKLNYKCLPTPPDRGPFIKEVTGHYLTLSWIPTKRTPPRYPQVTYVIEIRELPERDWTLLDFNIPEPVCKVRNLELGKSYQFRVRAENIYGISDPSPSSPPSRLMAPPRPVLDKNKRVIPLLDPYAEKALEAAYAEQYACAPWFAPGVDDKRFCADSDTITIALSYSGYPDPKIQWKFRGWDIDTTSDMSNIKVSNHGGAETILTITGFAKANVGQYQCIATNQYGDAQQNVHIDLGERPRFLQPLLDKVFSDGKPMKLDVRVEGSPFPEIKWLKDWRPIAESHRVKFVKDGPYLCSMIVTNPVWRDSGIYSVIAINEAGQATTSCTVTVEADGEYNDVQLPRKKVALEARKVREIYEIEEADEKKAATGAPFIVKEKKTGKRFVAQLKPADDSLKRGLAMHNVLDGRPFVQYHQVIADKGMALVVFEDADRSLLDDLLAPVRQRDSTSPSRNREEEVRIFVKQLLTALQYMHHRNIVHLDLRPEVVILHDDHLKLADFGQSRHLLAGKAKGEIAGSPEFVSPEVAKGTTVTLATDMWSAGVLTYVLLSGLSPFLGDNDDETLANVVAGRFNLGVSELADISPEAKDFLSKLMLLDPVHRLSVDQALQHDWLSDPSLAEARLSTDCLREFKYQHKWLERRVFVQQSPSEQITQLLATPTTSVNSTHPPRNGESVAEPFAVYDYLRIKDSPLPPPEVPEYDPRGRPQRRPSPRHSASPDLSHYQPLPDHFDPRDPRGRSQPHDFFDPRDPRNRDPRAFGGHPTPPHPYPRNGYGPGPRGPAPQHFDPRKAAIAEHFGGRVPSSDELRALIEQELPPGVKLPPGIKPEDLLFVLPPPYGQSMPPAPAGGAAPKGRPAPQGKPEPVTQNGGPRNGAPKSIEELSDQVTQQPPLRLVRGERREIEEEIANRILSDISEENSIAGSLASLDDFEPLSRMSMKERNKTRRNRRSRSRSSTPQADGNSEDTLTPVASPGPTIDSALDPLKQFFGDHVPLVPEFSDPKVPVGAPVFVDGLKHGQITVESGEPRKSSLSPRPRSGTPGTKSPVMLSPGREHKMEVVIATKRGTQDRTSPMHDAVEPLKKKKGHGDDDDDSPRKVAPVVHDKDFDDLMNEVERVKQAVKKHTVDDDLEKYRPKHFYKEEEFEPHRPEDDVDDYPWESAYQIGPDTLLLATRGPEFNARVRDYRRELWGDGAPLVRQGFLGYRNQDITVRERRRFTDLIREDPVIAKTIKETKQTSEVFQNGAIRKVTTATVSAVPGATKKNADGTFGAIFRSRLRDAHFIDHAPQLTLTCAVIGNPEPEISWMHHESTLTEDSNYKIAKEGDICKLTILRPSLTDLGEYTCVATNAHGTDKCSARVVSGEAPDRPSRPEVELSSDTEVLLTWEAPEMSTCLEGVTYKVECRPAGEGDHCAKWTTISDNVEDEAVVIRHLHIKGIYQFRVTAKNGFGFGIPSLTSRIIQTHPRGVPKLHIDSLRDQMKLSVLSMPQRRGRADPGLAEISETAEEEASEEELSIASSVSSAQPAKPLVLSSESPESRFQLESELFRGQFTIVRNAVDTSHSVARHVVAKIRVPATNLPPARLAEEFETLRESQHENVVTLLGAYEKDNTLLLFTERLYENVFERFTYPDYYNEEQIALTIRQLTSALHWIHFKGVLHLDVQPENVMFATKRSWIVKLIDFEESQFVDSPPPLKKRKPANPEWAAPELLQEGGTPTVQTDVWGMGIICFTLLAGFHPFSDDGETPDEVKEAVIKQKCDPNLIPVQATQEALRFATWAIKKNPARRIRTDEALTHRWLSSEKNMVRRRENVKFPSNRLRRTTLRTFNRPQPNIDGRLLSNYGGKN</sequence>
<feature type="compositionally biased region" description="Polar residues" evidence="6">
    <location>
        <begin position="1253"/>
        <end position="1262"/>
    </location>
</feature>
<feature type="domain" description="Ig-like" evidence="8">
    <location>
        <begin position="452"/>
        <end position="533"/>
    </location>
</feature>
<feature type="compositionally biased region" description="Pro residues" evidence="6">
    <location>
        <begin position="1130"/>
        <end position="1142"/>
    </location>
</feature>
<dbReference type="WBParaSite" id="Pan_g12203.t1">
    <property type="protein sequence ID" value="Pan_g12203.t1"/>
    <property type="gene ID" value="Pan_g12203"/>
</dbReference>
<dbReference type="Proteomes" id="UP000492821">
    <property type="component" value="Unassembled WGS sequence"/>
</dbReference>
<dbReference type="InterPro" id="IPR003598">
    <property type="entry name" value="Ig_sub2"/>
</dbReference>
<dbReference type="SUPFAM" id="SSF49265">
    <property type="entry name" value="Fibronectin type III"/>
    <property type="match status" value="2"/>
</dbReference>
<dbReference type="FunFam" id="2.60.40.10:FF:000032">
    <property type="entry name" value="palladin isoform X1"/>
    <property type="match status" value="2"/>
</dbReference>
<evidence type="ECO:0000313" key="11">
    <source>
        <dbReference type="WBParaSite" id="Pan_g12203.t1"/>
    </source>
</evidence>
<feature type="region of interest" description="Disordered" evidence="6">
    <location>
        <begin position="1113"/>
        <end position="1197"/>
    </location>
</feature>
<comment type="subcellular location">
    <subcellularLocation>
        <location evidence="1">Cytoplasm</location>
        <location evidence="1">Myofibril</location>
    </subcellularLocation>
</comment>
<reference evidence="11" key="2">
    <citation type="submission" date="2020-10" db="UniProtKB">
        <authorList>
            <consortium name="WormBaseParasite"/>
        </authorList>
    </citation>
    <scope>IDENTIFICATION</scope>
</reference>
<dbReference type="Pfam" id="PF00041">
    <property type="entry name" value="fn3"/>
    <property type="match status" value="2"/>
</dbReference>
<dbReference type="InterPro" id="IPR007110">
    <property type="entry name" value="Ig-like_dom"/>
</dbReference>
<dbReference type="PROSITE" id="PS50835">
    <property type="entry name" value="IG_LIKE"/>
    <property type="match status" value="5"/>
</dbReference>
<feature type="domain" description="Fibronectin type-III" evidence="9">
    <location>
        <begin position="310"/>
        <end position="406"/>
    </location>
</feature>
<evidence type="ECO:0000256" key="1">
    <source>
        <dbReference type="ARBA" id="ARBA00004657"/>
    </source>
</evidence>
<feature type="region of interest" description="Disordered" evidence="6">
    <location>
        <begin position="1224"/>
        <end position="1278"/>
    </location>
</feature>
<evidence type="ECO:0000256" key="5">
    <source>
        <dbReference type="ARBA" id="ARBA00023319"/>
    </source>
</evidence>
<dbReference type="FunFam" id="2.60.40.10:FF:000080">
    <property type="entry name" value="Myosin light chain kinase, smooth muscle"/>
    <property type="match status" value="1"/>
</dbReference>
<feature type="compositionally biased region" description="Low complexity" evidence="6">
    <location>
        <begin position="1143"/>
        <end position="1158"/>
    </location>
</feature>
<evidence type="ECO:0000256" key="4">
    <source>
        <dbReference type="ARBA" id="ARBA00023157"/>
    </source>
</evidence>
<feature type="domain" description="Fibronectin type-III" evidence="9">
    <location>
        <begin position="1662"/>
        <end position="1760"/>
    </location>
</feature>
<evidence type="ECO:0000256" key="3">
    <source>
        <dbReference type="ARBA" id="ARBA00022737"/>
    </source>
</evidence>
<dbReference type="GO" id="GO:0030016">
    <property type="term" value="C:myofibril"/>
    <property type="evidence" value="ECO:0007669"/>
    <property type="project" value="UniProtKB-SubCell"/>
</dbReference>
<organism evidence="10 11">
    <name type="scientific">Panagrellus redivivus</name>
    <name type="common">Microworm</name>
    <dbReference type="NCBI Taxonomy" id="6233"/>
    <lineage>
        <taxon>Eukaryota</taxon>
        <taxon>Metazoa</taxon>
        <taxon>Ecdysozoa</taxon>
        <taxon>Nematoda</taxon>
        <taxon>Chromadorea</taxon>
        <taxon>Rhabditida</taxon>
        <taxon>Tylenchina</taxon>
        <taxon>Panagrolaimomorpha</taxon>
        <taxon>Panagrolaimoidea</taxon>
        <taxon>Panagrolaimidae</taxon>
        <taxon>Panagrellus</taxon>
    </lineage>
</organism>
<dbReference type="SMART" id="SM00409">
    <property type="entry name" value="IG"/>
    <property type="match status" value="5"/>
</dbReference>
<dbReference type="SUPFAM" id="SSF56112">
    <property type="entry name" value="Protein kinase-like (PK-like)"/>
    <property type="match status" value="2"/>
</dbReference>
<comment type="similarity">
    <text evidence="2">Belongs to the protein kinase superfamily. CAMK Ser/Thr protein kinase family.</text>
</comment>
<evidence type="ECO:0000259" key="7">
    <source>
        <dbReference type="PROSITE" id="PS50011"/>
    </source>
</evidence>
<feature type="domain" description="Ig-like" evidence="8">
    <location>
        <begin position="182"/>
        <end position="271"/>
    </location>
</feature>
<dbReference type="InterPro" id="IPR013098">
    <property type="entry name" value="Ig_I-set"/>
</dbReference>
<dbReference type="Pfam" id="PF07679">
    <property type="entry name" value="I-set"/>
    <property type="match status" value="5"/>
</dbReference>
<dbReference type="InterPro" id="IPR036116">
    <property type="entry name" value="FN3_sf"/>
</dbReference>
<evidence type="ECO:0000259" key="9">
    <source>
        <dbReference type="PROSITE" id="PS50853"/>
    </source>
</evidence>
<dbReference type="CDD" id="cd00096">
    <property type="entry name" value="Ig"/>
    <property type="match status" value="2"/>
</dbReference>
<dbReference type="Gene3D" id="2.60.40.10">
    <property type="entry name" value="Immunoglobulins"/>
    <property type="match status" value="7"/>
</dbReference>
<dbReference type="PANTHER" id="PTHR47633">
    <property type="entry name" value="IMMUNOGLOBULIN"/>
    <property type="match status" value="1"/>
</dbReference>
<reference evidence="10" key="1">
    <citation type="journal article" date="2013" name="Genetics">
        <title>The draft genome and transcriptome of Panagrellus redivivus are shaped by the harsh demands of a free-living lifestyle.</title>
        <authorList>
            <person name="Srinivasan J."/>
            <person name="Dillman A.R."/>
            <person name="Macchietto M.G."/>
            <person name="Heikkinen L."/>
            <person name="Lakso M."/>
            <person name="Fracchia K.M."/>
            <person name="Antoshechkin I."/>
            <person name="Mortazavi A."/>
            <person name="Wong G."/>
            <person name="Sternberg P.W."/>
        </authorList>
    </citation>
    <scope>NUCLEOTIDE SEQUENCE [LARGE SCALE GENOMIC DNA]</scope>
    <source>
        <strain evidence="10">MT8872</strain>
    </source>
</reference>
<dbReference type="InterPro" id="IPR013783">
    <property type="entry name" value="Ig-like_fold"/>
</dbReference>
<dbReference type="PROSITE" id="PS50011">
    <property type="entry name" value="PROTEIN_KINASE_DOM"/>
    <property type="match status" value="2"/>
</dbReference>
<dbReference type="InterPro" id="IPR036179">
    <property type="entry name" value="Ig-like_dom_sf"/>
</dbReference>
<dbReference type="InterPro" id="IPR003599">
    <property type="entry name" value="Ig_sub"/>
</dbReference>
<evidence type="ECO:0000256" key="6">
    <source>
        <dbReference type="SAM" id="MobiDB-lite"/>
    </source>
</evidence>
<feature type="domain" description="Ig-like" evidence="8">
    <location>
        <begin position="538"/>
        <end position="627"/>
    </location>
</feature>
<evidence type="ECO:0000259" key="8">
    <source>
        <dbReference type="PROSITE" id="PS50835"/>
    </source>
</evidence>
<dbReference type="SMART" id="SM00408">
    <property type="entry name" value="IGc2"/>
    <property type="match status" value="5"/>
</dbReference>
<proteinExistence type="inferred from homology"/>
<feature type="region of interest" description="Disordered" evidence="6">
    <location>
        <begin position="1315"/>
        <end position="1393"/>
    </location>
</feature>
<keyword evidence="4" id="KW-1015">Disulfide bond</keyword>
<dbReference type="Pfam" id="PF00069">
    <property type="entry name" value="Pkinase"/>
    <property type="match status" value="2"/>
</dbReference>
<dbReference type="Gene3D" id="1.10.510.10">
    <property type="entry name" value="Transferase(Phosphotransferase) domain 1"/>
    <property type="match status" value="2"/>
</dbReference>